<evidence type="ECO:0000313" key="1">
    <source>
        <dbReference type="EMBL" id="MCE3050930.1"/>
    </source>
</evidence>
<dbReference type="EMBL" id="JACEIK010008022">
    <property type="protein sequence ID" value="MCE3050930.1"/>
    <property type="molecule type" value="Genomic_DNA"/>
</dbReference>
<proteinExistence type="predicted"/>
<comment type="caution">
    <text evidence="1">The sequence shown here is derived from an EMBL/GenBank/DDBJ whole genome shotgun (WGS) entry which is preliminary data.</text>
</comment>
<gene>
    <name evidence="1" type="ORF">HAX54_048550</name>
</gene>
<accession>A0ABS8WN60</accession>
<protein>
    <submittedName>
        <fullName evidence="1">Uncharacterized protein</fullName>
    </submittedName>
</protein>
<keyword evidence="2" id="KW-1185">Reference proteome</keyword>
<evidence type="ECO:0000313" key="2">
    <source>
        <dbReference type="Proteomes" id="UP000823775"/>
    </source>
</evidence>
<name>A0ABS8WN60_DATST</name>
<sequence>MQIFQQKRPFLLPPSQAWGRQPHTEMLPVELNINSKRSWSSMLVGNKYSIDQRNLRGSSNSGFCSRRERRKIVLTVNGRFYFPKDFAGMHFLFGPSST</sequence>
<reference evidence="1 2" key="1">
    <citation type="journal article" date="2021" name="BMC Genomics">
        <title>Datura genome reveals duplications of psychoactive alkaloid biosynthetic genes and high mutation rate following tissue culture.</title>
        <authorList>
            <person name="Rajewski A."/>
            <person name="Carter-House D."/>
            <person name="Stajich J."/>
            <person name="Litt A."/>
        </authorList>
    </citation>
    <scope>NUCLEOTIDE SEQUENCE [LARGE SCALE GENOMIC DNA]</scope>
    <source>
        <strain evidence="1">AR-01</strain>
    </source>
</reference>
<dbReference type="Proteomes" id="UP000823775">
    <property type="component" value="Unassembled WGS sequence"/>
</dbReference>
<organism evidence="1 2">
    <name type="scientific">Datura stramonium</name>
    <name type="common">Jimsonweed</name>
    <name type="synonym">Common thornapple</name>
    <dbReference type="NCBI Taxonomy" id="4076"/>
    <lineage>
        <taxon>Eukaryota</taxon>
        <taxon>Viridiplantae</taxon>
        <taxon>Streptophyta</taxon>
        <taxon>Embryophyta</taxon>
        <taxon>Tracheophyta</taxon>
        <taxon>Spermatophyta</taxon>
        <taxon>Magnoliopsida</taxon>
        <taxon>eudicotyledons</taxon>
        <taxon>Gunneridae</taxon>
        <taxon>Pentapetalae</taxon>
        <taxon>asterids</taxon>
        <taxon>lamiids</taxon>
        <taxon>Solanales</taxon>
        <taxon>Solanaceae</taxon>
        <taxon>Solanoideae</taxon>
        <taxon>Datureae</taxon>
        <taxon>Datura</taxon>
    </lineage>
</organism>